<keyword evidence="8" id="KW-0503">Monooxygenase</keyword>
<dbReference type="SUPFAM" id="SSF48264">
    <property type="entry name" value="Cytochrome P450"/>
    <property type="match status" value="1"/>
</dbReference>
<dbReference type="AlphaFoldDB" id="A0A4U6XH19"/>
<dbReference type="PANTHER" id="PTHR24305:SF168">
    <property type="entry name" value="P450, PUTATIVE (EUROFUNG)-RELATED"/>
    <property type="match status" value="1"/>
</dbReference>
<evidence type="ECO:0000256" key="3">
    <source>
        <dbReference type="ARBA" id="ARBA00010617"/>
    </source>
</evidence>
<dbReference type="Gene3D" id="1.10.630.10">
    <property type="entry name" value="Cytochrome P450"/>
    <property type="match status" value="1"/>
</dbReference>
<keyword evidence="5 12" id="KW-0479">Metal-binding</keyword>
<dbReference type="Proteomes" id="UP000310108">
    <property type="component" value="Unassembled WGS sequence"/>
</dbReference>
<organism evidence="13 14">
    <name type="scientific">Colletotrichum tanaceti</name>
    <dbReference type="NCBI Taxonomy" id="1306861"/>
    <lineage>
        <taxon>Eukaryota</taxon>
        <taxon>Fungi</taxon>
        <taxon>Dikarya</taxon>
        <taxon>Ascomycota</taxon>
        <taxon>Pezizomycotina</taxon>
        <taxon>Sordariomycetes</taxon>
        <taxon>Hypocreomycetidae</taxon>
        <taxon>Glomerellales</taxon>
        <taxon>Glomerellaceae</taxon>
        <taxon>Colletotrichum</taxon>
        <taxon>Colletotrichum destructivum species complex</taxon>
    </lineage>
</organism>
<dbReference type="GO" id="GO:0005506">
    <property type="term" value="F:iron ion binding"/>
    <property type="evidence" value="ECO:0007669"/>
    <property type="project" value="InterPro"/>
</dbReference>
<proteinExistence type="inferred from homology"/>
<evidence type="ECO:0000256" key="8">
    <source>
        <dbReference type="ARBA" id="ARBA00023033"/>
    </source>
</evidence>
<dbReference type="GO" id="GO:0004497">
    <property type="term" value="F:monooxygenase activity"/>
    <property type="evidence" value="ECO:0007669"/>
    <property type="project" value="UniProtKB-KW"/>
</dbReference>
<sequence>MVRTVCAVLKTGSLVRYQFEHEMSGNISSLLARATLPALVALTCVYIFRCITLYSKLRQFAGPWWSGLTHLPHSRAIVTPNCHEWYAELSEKYGPIVRIAPGLLVTSSPEVWTHVNKQPNYKRSDWYYHAWRVEYRRDNVFTQTDNEKHDMRRKQMAPGYSGKENLDLEPTIDQRLEELLHLIRSKYLSSNAETVPMDMAKKVQYFTLDVISSVGLGKSFGMLRADDDVDDYLKSTEEGLSAVGLTVALGVSWMAQAPLIGRFLAPSPTDNNGFGKMMAACFRYVDERTSRDTDERSDMLASFIRHGLSGDELRSEALEQVIAGSDTTAAGIRGTILQIMTNPRIHAKLQSEIDIAVGDGTAPRKGEGLITLAQARKLPYLQAIIRESLRMRPPVVNIFSRDTPPGGDTVEVDGENIFLPGGVCIGYSAYAMHRSREVYGKDANAFRPERWFEQDADKLALMVRTNDLVFGHGKFKCLGMPVAQMELSKAIFEIFRNFDLAPVDPARPWKARNCLGLFVISDMWVQVTERNAEAR</sequence>
<reference evidence="13 14" key="1">
    <citation type="journal article" date="2019" name="PLoS ONE">
        <title>Comparative genome analysis indicates high evolutionary potential of pathogenicity genes in Colletotrichum tanaceti.</title>
        <authorList>
            <person name="Lelwala R.V."/>
            <person name="Korhonen P.K."/>
            <person name="Young N.D."/>
            <person name="Scott J.B."/>
            <person name="Ades P.A."/>
            <person name="Gasser R.B."/>
            <person name="Taylor P.W.J."/>
        </authorList>
    </citation>
    <scope>NUCLEOTIDE SEQUENCE [LARGE SCALE GENOMIC DNA]</scope>
    <source>
        <strain evidence="13">BRIP57314</strain>
    </source>
</reference>
<dbReference type="PRINTS" id="PR00385">
    <property type="entry name" value="P450"/>
</dbReference>
<evidence type="ECO:0000313" key="14">
    <source>
        <dbReference type="Proteomes" id="UP000310108"/>
    </source>
</evidence>
<comment type="cofactor">
    <cofactor evidence="1 12">
        <name>heme</name>
        <dbReference type="ChEBI" id="CHEBI:30413"/>
    </cofactor>
</comment>
<dbReference type="InterPro" id="IPR001128">
    <property type="entry name" value="Cyt_P450"/>
</dbReference>
<evidence type="ECO:0000313" key="13">
    <source>
        <dbReference type="EMBL" id="TKW54823.1"/>
    </source>
</evidence>
<comment type="caution">
    <text evidence="13">The sequence shown here is derived from an EMBL/GenBank/DDBJ whole genome shotgun (WGS) entry which is preliminary data.</text>
</comment>
<evidence type="ECO:0000256" key="12">
    <source>
        <dbReference type="PIRSR" id="PIRSR602401-1"/>
    </source>
</evidence>
<dbReference type="FunFam" id="1.10.630.10:FF:000076">
    <property type="entry name" value="Cytochrome P450 monooxygenase"/>
    <property type="match status" value="1"/>
</dbReference>
<evidence type="ECO:0000256" key="4">
    <source>
        <dbReference type="ARBA" id="ARBA00022617"/>
    </source>
</evidence>
<evidence type="ECO:0000256" key="7">
    <source>
        <dbReference type="ARBA" id="ARBA00023026"/>
    </source>
</evidence>
<evidence type="ECO:0000256" key="2">
    <source>
        <dbReference type="ARBA" id="ARBA00004972"/>
    </source>
</evidence>
<dbReference type="GO" id="GO:0020037">
    <property type="term" value="F:heme binding"/>
    <property type="evidence" value="ECO:0007669"/>
    <property type="project" value="InterPro"/>
</dbReference>
<gene>
    <name evidence="13" type="primary">PDA6-1</name>
    <name evidence="13" type="ORF">CTA1_5132</name>
</gene>
<keyword evidence="6 12" id="KW-0408">Iron</keyword>
<accession>A0A4U6XH19</accession>
<dbReference type="EMBL" id="PJEX01000121">
    <property type="protein sequence ID" value="TKW54823.1"/>
    <property type="molecule type" value="Genomic_DNA"/>
</dbReference>
<evidence type="ECO:0000256" key="9">
    <source>
        <dbReference type="ARBA" id="ARBA00067672"/>
    </source>
</evidence>
<dbReference type="PANTHER" id="PTHR24305">
    <property type="entry name" value="CYTOCHROME P450"/>
    <property type="match status" value="1"/>
</dbReference>
<comment type="similarity">
    <text evidence="3">Belongs to the cytochrome P450 family.</text>
</comment>
<dbReference type="Pfam" id="PF00067">
    <property type="entry name" value="p450"/>
    <property type="match status" value="1"/>
</dbReference>
<dbReference type="InterPro" id="IPR050121">
    <property type="entry name" value="Cytochrome_P450_monoxygenase"/>
</dbReference>
<keyword evidence="13" id="KW-0489">Methyltransferase</keyword>
<keyword evidence="14" id="KW-1185">Reference proteome</keyword>
<evidence type="ECO:0000256" key="1">
    <source>
        <dbReference type="ARBA" id="ARBA00001971"/>
    </source>
</evidence>
<evidence type="ECO:0000256" key="11">
    <source>
        <dbReference type="ARBA" id="ARBA00079990"/>
    </source>
</evidence>
<dbReference type="GO" id="GO:0032259">
    <property type="term" value="P:methylation"/>
    <property type="evidence" value="ECO:0007669"/>
    <property type="project" value="UniProtKB-KW"/>
</dbReference>
<protein>
    <recommendedName>
        <fullName evidence="10">Cytochrome P450 monooxygenase ABA1</fullName>
    </recommendedName>
    <alternativeName>
        <fullName evidence="11">Abscisic acid biosynthesis protein 1</fullName>
    </alternativeName>
    <alternativeName>
        <fullName evidence="9">Cytochrome P450 monooxygenase aba1</fullName>
    </alternativeName>
</protein>
<evidence type="ECO:0000256" key="10">
    <source>
        <dbReference type="ARBA" id="ARBA00068222"/>
    </source>
</evidence>
<dbReference type="InterPro" id="IPR036396">
    <property type="entry name" value="Cyt_P450_sf"/>
</dbReference>
<comment type="pathway">
    <text evidence="2">Hormone biosynthesis.</text>
</comment>
<feature type="binding site" description="axial binding residue" evidence="12">
    <location>
        <position position="477"/>
    </location>
    <ligand>
        <name>heme</name>
        <dbReference type="ChEBI" id="CHEBI:30413"/>
    </ligand>
    <ligandPart>
        <name>Fe</name>
        <dbReference type="ChEBI" id="CHEBI:18248"/>
    </ligandPart>
</feature>
<dbReference type="InterPro" id="IPR002401">
    <property type="entry name" value="Cyt_P450_E_grp-I"/>
</dbReference>
<dbReference type="CDD" id="cd11060">
    <property type="entry name" value="CYP57A1-like"/>
    <property type="match status" value="1"/>
</dbReference>
<evidence type="ECO:0000256" key="5">
    <source>
        <dbReference type="ARBA" id="ARBA00022723"/>
    </source>
</evidence>
<keyword evidence="13" id="KW-0808">Transferase</keyword>
<dbReference type="PRINTS" id="PR00463">
    <property type="entry name" value="EP450I"/>
</dbReference>
<keyword evidence="4 12" id="KW-0349">Heme</keyword>
<keyword evidence="7" id="KW-0843">Virulence</keyword>
<name>A0A4U6XH19_9PEZI</name>
<dbReference type="GO" id="GO:0016705">
    <property type="term" value="F:oxidoreductase activity, acting on paired donors, with incorporation or reduction of molecular oxygen"/>
    <property type="evidence" value="ECO:0007669"/>
    <property type="project" value="InterPro"/>
</dbReference>
<dbReference type="STRING" id="1306861.A0A4U6XH19"/>
<evidence type="ECO:0000256" key="6">
    <source>
        <dbReference type="ARBA" id="ARBA00023004"/>
    </source>
</evidence>
<keyword evidence="8" id="KW-0560">Oxidoreductase</keyword>
<dbReference type="GO" id="GO:0008168">
    <property type="term" value="F:methyltransferase activity"/>
    <property type="evidence" value="ECO:0007669"/>
    <property type="project" value="UniProtKB-KW"/>
</dbReference>